<evidence type="ECO:0000313" key="2">
    <source>
        <dbReference type="Proteomes" id="UP000515743"/>
    </source>
</evidence>
<name>A0A7G7CRQ0_9CORY</name>
<sequence>MGVNADRREDNRMRRAEKVRSMRLAGLSWRQISEKVHVSVETVKKDWDRIQVEFPEQTARQLVAEQDAQLVEMLKPFFLKAITGNDRAANTALRIMDHRARLFSLFDLPQDNGQQDAQDALAELIKSIQDAATKE</sequence>
<dbReference type="Proteomes" id="UP000515743">
    <property type="component" value="Chromosome"/>
</dbReference>
<accession>A0A7G7CRQ0</accession>
<proteinExistence type="predicted"/>
<dbReference type="KEGG" id="cik:H0194_04615"/>
<gene>
    <name evidence="1" type="ORF">H0194_04615</name>
</gene>
<dbReference type="RefSeq" id="WP_185176639.1">
    <property type="nucleotide sequence ID" value="NZ_CP059404.1"/>
</dbReference>
<protein>
    <submittedName>
        <fullName evidence="1">Uncharacterized protein</fullName>
    </submittedName>
</protein>
<dbReference type="AlphaFoldDB" id="A0A7G7CRQ0"/>
<organism evidence="1 2">
    <name type="scientific">Corynebacterium incognita</name>
    <dbReference type="NCBI Taxonomy" id="2754725"/>
    <lineage>
        <taxon>Bacteria</taxon>
        <taxon>Bacillati</taxon>
        <taxon>Actinomycetota</taxon>
        <taxon>Actinomycetes</taxon>
        <taxon>Mycobacteriales</taxon>
        <taxon>Corynebacteriaceae</taxon>
        <taxon>Corynebacterium</taxon>
    </lineage>
</organism>
<dbReference type="EMBL" id="CP059404">
    <property type="protein sequence ID" value="QNE90266.1"/>
    <property type="molecule type" value="Genomic_DNA"/>
</dbReference>
<reference evidence="1 2" key="1">
    <citation type="submission" date="2020-07" db="EMBL/GenBank/DDBJ databases">
        <title>Complete genome and description of Corynebacterium incognita strain Marseille-Q3630 sp. nov.</title>
        <authorList>
            <person name="Boxberger M."/>
        </authorList>
    </citation>
    <scope>NUCLEOTIDE SEQUENCE [LARGE SCALE GENOMIC DNA]</scope>
    <source>
        <strain evidence="1 2">Marseille-Q3630</strain>
    </source>
</reference>
<evidence type="ECO:0000313" key="1">
    <source>
        <dbReference type="EMBL" id="QNE90266.1"/>
    </source>
</evidence>
<keyword evidence="2" id="KW-1185">Reference proteome</keyword>